<dbReference type="EMBL" id="JAPDRQ010000025">
    <property type="protein sequence ID" value="KAJ9661205.1"/>
    <property type="molecule type" value="Genomic_DNA"/>
</dbReference>
<dbReference type="Proteomes" id="UP001172386">
    <property type="component" value="Unassembled WGS sequence"/>
</dbReference>
<protein>
    <submittedName>
        <fullName evidence="1">Uncharacterized protein</fullName>
    </submittedName>
</protein>
<name>A0ACC3AF55_9EURO</name>
<keyword evidence="2" id="KW-1185">Reference proteome</keyword>
<reference evidence="1" key="1">
    <citation type="submission" date="2022-10" db="EMBL/GenBank/DDBJ databases">
        <title>Culturing micro-colonial fungi from biological soil crusts in the Mojave desert and describing Neophaeococcomyces mojavensis, and introducing the new genera and species Taxawa tesnikishii.</title>
        <authorList>
            <person name="Kurbessoian T."/>
            <person name="Stajich J.E."/>
        </authorList>
    </citation>
    <scope>NUCLEOTIDE SEQUENCE</scope>
    <source>
        <strain evidence="1">JES_112</strain>
    </source>
</reference>
<organism evidence="1 2">
    <name type="scientific">Neophaeococcomyces mojaviensis</name>
    <dbReference type="NCBI Taxonomy" id="3383035"/>
    <lineage>
        <taxon>Eukaryota</taxon>
        <taxon>Fungi</taxon>
        <taxon>Dikarya</taxon>
        <taxon>Ascomycota</taxon>
        <taxon>Pezizomycotina</taxon>
        <taxon>Eurotiomycetes</taxon>
        <taxon>Chaetothyriomycetidae</taxon>
        <taxon>Chaetothyriales</taxon>
        <taxon>Chaetothyriales incertae sedis</taxon>
        <taxon>Neophaeococcomyces</taxon>
    </lineage>
</organism>
<evidence type="ECO:0000313" key="1">
    <source>
        <dbReference type="EMBL" id="KAJ9661205.1"/>
    </source>
</evidence>
<proteinExistence type="predicted"/>
<sequence length="476" mass="52820">MISKEDHREDLAALQQQYLHALARNKEVKRHYDQLLQQHRTLSSRAAANSTSATHATANPSSGRHRHLTTHLQNLRLQHQYSKLQTIAHYTEQAEQIAESEKLYDALPLAGHAPPTADPATEAENDDASADVKAAQQRVDVLLTGMKALTGTLELALVRARQELKRERELLEIASVRAEQRREDGIESGPEGAMKLRALETTRAELQTWITKCLARCEEPVAGQVNGQGESAAADGQSEAEVGVSEEDVKREYDKYIEARKRLLKIVKILKEPLSSSISASNGTATPSTPARSAQKQHLRPAVDRSRSTPVPHSAQPQRPAHLHHRSRISLTHTHKTVDHVSGPSLSEIETQHLPIYSHEKLLSTHLTHLQDQTHAQDARLLQTLNLLSHESHLLPTYPFMASTVVERNGENPKLEVEQLLRAWAFAATEADDQLEEGVGGMVEEIRLALEGAGARMEDLQMLEGMRREVVGAEGK</sequence>
<comment type="caution">
    <text evidence="1">The sequence shown here is derived from an EMBL/GenBank/DDBJ whole genome shotgun (WGS) entry which is preliminary data.</text>
</comment>
<accession>A0ACC3AF55</accession>
<gene>
    <name evidence="1" type="ORF">H2198_002149</name>
</gene>
<evidence type="ECO:0000313" key="2">
    <source>
        <dbReference type="Proteomes" id="UP001172386"/>
    </source>
</evidence>